<comment type="caution">
    <text evidence="2">The sequence shown here is derived from an EMBL/GenBank/DDBJ whole genome shotgun (WGS) entry which is preliminary data.</text>
</comment>
<evidence type="ECO:0000256" key="1">
    <source>
        <dbReference type="SAM" id="MobiDB-lite"/>
    </source>
</evidence>
<reference evidence="2 3" key="1">
    <citation type="journal article" date="2014" name="Int. J. Syst. Evol. Microbiol.">
        <title>Complete genome sequence of Corynebacterium casei LMG S-19264T (=DSM 44701T), isolated from a smear-ripened cheese.</title>
        <authorList>
            <consortium name="US DOE Joint Genome Institute (JGI-PGF)"/>
            <person name="Walter F."/>
            <person name="Albersmeier A."/>
            <person name="Kalinowski J."/>
            <person name="Ruckert C."/>
        </authorList>
    </citation>
    <scope>NUCLEOTIDE SEQUENCE [LARGE SCALE GENOMIC DNA]</scope>
    <source>
        <strain evidence="2 3">CGMCC 4.7111</strain>
    </source>
</reference>
<gene>
    <name evidence="2" type="ORF">GCM10011579_004170</name>
</gene>
<feature type="region of interest" description="Disordered" evidence="1">
    <location>
        <begin position="1"/>
        <end position="48"/>
    </location>
</feature>
<keyword evidence="3" id="KW-1185">Reference proteome</keyword>
<protein>
    <submittedName>
        <fullName evidence="2">Uncharacterized protein</fullName>
    </submittedName>
</protein>
<name>A0A917XSC3_9ACTN</name>
<dbReference type="Proteomes" id="UP000600365">
    <property type="component" value="Unassembled WGS sequence"/>
</dbReference>
<sequence>MTLYTHKLSGTLVGMGGAPLPADRSVTRHARRADQKGEGRVSTRGPAD</sequence>
<feature type="compositionally biased region" description="Basic and acidic residues" evidence="1">
    <location>
        <begin position="32"/>
        <end position="48"/>
    </location>
</feature>
<evidence type="ECO:0000313" key="3">
    <source>
        <dbReference type="Proteomes" id="UP000600365"/>
    </source>
</evidence>
<proteinExistence type="predicted"/>
<dbReference type="AlphaFoldDB" id="A0A917XSC3"/>
<organism evidence="2 3">
    <name type="scientific">Streptomyces albiflavescens</name>
    <dbReference type="NCBI Taxonomy" id="1623582"/>
    <lineage>
        <taxon>Bacteria</taxon>
        <taxon>Bacillati</taxon>
        <taxon>Actinomycetota</taxon>
        <taxon>Actinomycetes</taxon>
        <taxon>Kitasatosporales</taxon>
        <taxon>Streptomycetaceae</taxon>
        <taxon>Streptomyces</taxon>
    </lineage>
</organism>
<accession>A0A917XSC3</accession>
<dbReference type="EMBL" id="BMMM01000001">
    <property type="protein sequence ID" value="GGN49932.1"/>
    <property type="molecule type" value="Genomic_DNA"/>
</dbReference>
<evidence type="ECO:0000313" key="2">
    <source>
        <dbReference type="EMBL" id="GGN49932.1"/>
    </source>
</evidence>